<dbReference type="GO" id="GO:0016020">
    <property type="term" value="C:membrane"/>
    <property type="evidence" value="ECO:0007669"/>
    <property type="project" value="TreeGrafter"/>
</dbReference>
<name>A0A1C2EBF2_9PSED</name>
<feature type="transmembrane region" description="Helical" evidence="1">
    <location>
        <begin position="81"/>
        <end position="99"/>
    </location>
</feature>
<feature type="transmembrane region" description="Helical" evidence="1">
    <location>
        <begin position="44"/>
        <end position="61"/>
    </location>
</feature>
<keyword evidence="1" id="KW-0472">Membrane</keyword>
<protein>
    <recommendedName>
        <fullName evidence="2">Acyltransferase 3 domain-containing protein</fullName>
    </recommendedName>
</protein>
<sequence>MTVTLILISLYALSIAVFCLATQRLPILSQDALHRVSSLDGLRGVLATAVIVHHFIVSYYWHVNGVWETTDSRVLNNMGTVPVSLFFMITGYLFTAKIYRSEPKWRQILSSRLRRIFPMYLFSVALITAIALYQSAGISAPIIDTIKSLGRWVILIGSPINGFTDTVRINASVQWTLLYEAVFYLSLPVLYCLLRRKLPGIAVVASLIVLACLWGEYHHHFHNRFIKLFAVGIAVAVFEDRMRQWRIDFTGVRCTLVAVVILLICMKLKSYSTLQMLILGIPFALFVLGNSLHGLLEIRGLKILGEASFSIYLLHGIVIYSAFSLLGMYDFTTPDPLSYALYLPLIILLTSSISVATYWCIEHPFLRKAPPSAKATLPNA</sequence>
<feature type="transmembrane region" description="Helical" evidence="1">
    <location>
        <begin position="250"/>
        <end position="270"/>
    </location>
</feature>
<dbReference type="InterPro" id="IPR002656">
    <property type="entry name" value="Acyl_transf_3_dom"/>
</dbReference>
<feature type="transmembrane region" description="Helical" evidence="1">
    <location>
        <begin position="341"/>
        <end position="361"/>
    </location>
</feature>
<feature type="transmembrane region" description="Helical" evidence="1">
    <location>
        <begin position="173"/>
        <end position="191"/>
    </location>
</feature>
<evidence type="ECO:0000313" key="3">
    <source>
        <dbReference type="EMBL" id="OCX24352.1"/>
    </source>
</evidence>
<accession>A0A1C2EBF2</accession>
<feature type="transmembrane region" description="Helical" evidence="1">
    <location>
        <begin position="6"/>
        <end position="23"/>
    </location>
</feature>
<feature type="transmembrane region" description="Helical" evidence="1">
    <location>
        <begin position="198"/>
        <end position="215"/>
    </location>
</feature>
<comment type="caution">
    <text evidence="3">The sequence shown here is derived from an EMBL/GenBank/DDBJ whole genome shotgun (WGS) entry which is preliminary data.</text>
</comment>
<evidence type="ECO:0000256" key="1">
    <source>
        <dbReference type="SAM" id="Phobius"/>
    </source>
</evidence>
<dbReference type="PANTHER" id="PTHR23028:SF53">
    <property type="entry name" value="ACYL_TRANSF_3 DOMAIN-CONTAINING PROTEIN"/>
    <property type="match status" value="1"/>
</dbReference>
<feature type="transmembrane region" description="Helical" evidence="1">
    <location>
        <begin position="221"/>
        <end position="238"/>
    </location>
</feature>
<organism evidence="3 4">
    <name type="scientific">Pseudomonas graminis</name>
    <dbReference type="NCBI Taxonomy" id="158627"/>
    <lineage>
        <taxon>Bacteria</taxon>
        <taxon>Pseudomonadati</taxon>
        <taxon>Pseudomonadota</taxon>
        <taxon>Gammaproteobacteria</taxon>
        <taxon>Pseudomonadales</taxon>
        <taxon>Pseudomonadaceae</taxon>
        <taxon>Pseudomonas</taxon>
    </lineage>
</organism>
<dbReference type="GO" id="GO:0016747">
    <property type="term" value="F:acyltransferase activity, transferring groups other than amino-acyl groups"/>
    <property type="evidence" value="ECO:0007669"/>
    <property type="project" value="InterPro"/>
</dbReference>
<dbReference type="EMBL" id="MDEN01000055">
    <property type="protein sequence ID" value="OCX24352.1"/>
    <property type="molecule type" value="Genomic_DNA"/>
</dbReference>
<keyword evidence="1" id="KW-1133">Transmembrane helix</keyword>
<dbReference type="Pfam" id="PF01757">
    <property type="entry name" value="Acyl_transf_3"/>
    <property type="match status" value="1"/>
</dbReference>
<feature type="transmembrane region" description="Helical" evidence="1">
    <location>
        <begin position="120"/>
        <end position="143"/>
    </location>
</feature>
<feature type="transmembrane region" description="Helical" evidence="1">
    <location>
        <begin position="276"/>
        <end position="296"/>
    </location>
</feature>
<feature type="transmembrane region" description="Helical" evidence="1">
    <location>
        <begin position="308"/>
        <end position="329"/>
    </location>
</feature>
<reference evidence="3 4" key="1">
    <citation type="submission" date="2016-08" db="EMBL/GenBank/DDBJ databases">
        <title>Whole genome sequence of Pseudomonas graminis strain UASWS1507, a potential biological control agent for agriculture.</title>
        <authorList>
            <person name="Crovadore J."/>
            <person name="Calmin G."/>
            <person name="Chablais R."/>
            <person name="Cochard B."/>
            <person name="Lefort F."/>
        </authorList>
    </citation>
    <scope>NUCLEOTIDE SEQUENCE [LARGE SCALE GENOMIC DNA]</scope>
    <source>
        <strain evidence="3 4">UASWS1507</strain>
    </source>
</reference>
<dbReference type="InterPro" id="IPR050879">
    <property type="entry name" value="Acyltransferase_3"/>
</dbReference>
<dbReference type="AlphaFoldDB" id="A0A1C2EBF2"/>
<gene>
    <name evidence="3" type="ORF">BBI10_05985</name>
</gene>
<dbReference type="PANTHER" id="PTHR23028">
    <property type="entry name" value="ACETYLTRANSFERASE"/>
    <property type="match status" value="1"/>
</dbReference>
<evidence type="ECO:0000313" key="4">
    <source>
        <dbReference type="Proteomes" id="UP000095143"/>
    </source>
</evidence>
<keyword evidence="1" id="KW-0812">Transmembrane</keyword>
<dbReference type="GO" id="GO:0000271">
    <property type="term" value="P:polysaccharide biosynthetic process"/>
    <property type="evidence" value="ECO:0007669"/>
    <property type="project" value="TreeGrafter"/>
</dbReference>
<evidence type="ECO:0000259" key="2">
    <source>
        <dbReference type="Pfam" id="PF01757"/>
    </source>
</evidence>
<dbReference type="Proteomes" id="UP000095143">
    <property type="component" value="Unassembled WGS sequence"/>
</dbReference>
<dbReference type="RefSeq" id="WP_065987466.1">
    <property type="nucleotide sequence ID" value="NZ_MDEN01000055.1"/>
</dbReference>
<proteinExistence type="predicted"/>
<feature type="domain" description="Acyltransferase 3" evidence="2">
    <location>
        <begin position="37"/>
        <end position="353"/>
    </location>
</feature>